<dbReference type="Pfam" id="PF19027">
    <property type="entry name" value="DUF5752"/>
    <property type="match status" value="1"/>
</dbReference>
<organism evidence="1 2">
    <name type="scientific">Thermosulfidibacter takaii (strain DSM 17441 / JCM 13301 / NBRC 103674 / ABI70S6)</name>
    <dbReference type="NCBI Taxonomy" id="1298851"/>
    <lineage>
        <taxon>Bacteria</taxon>
        <taxon>Pseudomonadati</taxon>
        <taxon>Thermosulfidibacterota</taxon>
        <taxon>Thermosulfidibacteria</taxon>
        <taxon>Thermosulfidibacterales</taxon>
        <taxon>Thermosulfidibacteraceae</taxon>
    </lineage>
</organism>
<evidence type="ECO:0000313" key="2">
    <source>
        <dbReference type="Proteomes" id="UP000063234"/>
    </source>
</evidence>
<reference evidence="2" key="1">
    <citation type="journal article" date="2018" name="Science">
        <title>A primordial and reversible TCA cycle in a facultatively chemolithoautotrophic thermophile.</title>
        <authorList>
            <person name="Nunoura T."/>
            <person name="Chikaraishi Y."/>
            <person name="Izaki R."/>
            <person name="Suwa T."/>
            <person name="Sato T."/>
            <person name="Harada T."/>
            <person name="Mori K."/>
            <person name="Kato Y."/>
            <person name="Miyazaki M."/>
            <person name="Shimamura S."/>
            <person name="Yanagawa K."/>
            <person name="Shuto A."/>
            <person name="Ohkouchi N."/>
            <person name="Fujita N."/>
            <person name="Takaki Y."/>
            <person name="Atomi H."/>
            <person name="Takai K."/>
        </authorList>
    </citation>
    <scope>NUCLEOTIDE SEQUENCE [LARGE SCALE GENOMIC DNA]</scope>
    <source>
        <strain evidence="2">DSM 17441 / JCM 13301 / NBRC 103674 / ABI70S6</strain>
    </source>
</reference>
<gene>
    <name evidence="1" type="ORF">TST_0834</name>
</gene>
<dbReference type="Proteomes" id="UP000063234">
    <property type="component" value="Chromosome"/>
</dbReference>
<dbReference type="InterPro" id="IPR044036">
    <property type="entry name" value="DUF5752"/>
</dbReference>
<evidence type="ECO:0000313" key="1">
    <source>
        <dbReference type="EMBL" id="BAT71634.1"/>
    </source>
</evidence>
<sequence length="220" mass="25895">MSNKPGPFIVKDCTLVQISTGLRAQSLKDLREGIATVESDCIYYHFWGNKMAPSFEQLEYNNDFATWVAKELNDIILAEKLSVIDPSEFSSLEELREELLDIIDQRLDELDFPPMTKYDKQFHFIKGFIVVFDTYKRVENPKDMCLEIPKMSVGSIFYHFVDARRRNLNSVDDFRAWLMGFESQYEDLIKVISEIDPFFKSISEIREDLARSFRDYFMEI</sequence>
<proteinExistence type="predicted"/>
<dbReference type="AlphaFoldDB" id="A0A0S3QTH4"/>
<protein>
    <submittedName>
        <fullName evidence="1">Uncharacterized protein</fullName>
    </submittedName>
</protein>
<dbReference type="STRING" id="1298851.TST_0834"/>
<dbReference type="RefSeq" id="WP_068549631.1">
    <property type="nucleotide sequence ID" value="NZ_AP013035.1"/>
</dbReference>
<dbReference type="EMBL" id="AP013035">
    <property type="protein sequence ID" value="BAT71634.1"/>
    <property type="molecule type" value="Genomic_DNA"/>
</dbReference>
<dbReference type="KEGG" id="ttk:TST_0834"/>
<dbReference type="OrthoDB" id="582043at2"/>
<accession>A0A0S3QTH4</accession>
<name>A0A0S3QTH4_THET7</name>
<keyword evidence="2" id="KW-1185">Reference proteome</keyword>